<accession>A0ABY0V649</accession>
<dbReference type="EMBL" id="LT629792">
    <property type="protein sequence ID" value="SDT89048.1"/>
    <property type="molecule type" value="Genomic_DNA"/>
</dbReference>
<dbReference type="InterPro" id="IPR045598">
    <property type="entry name" value="DUF6457"/>
</dbReference>
<evidence type="ECO:0000313" key="3">
    <source>
        <dbReference type="Proteomes" id="UP000198976"/>
    </source>
</evidence>
<feature type="domain" description="DUF6457" evidence="1">
    <location>
        <begin position="7"/>
        <end position="84"/>
    </location>
</feature>
<proteinExistence type="predicted"/>
<protein>
    <recommendedName>
        <fullName evidence="1">DUF6457 domain-containing protein</fullName>
    </recommendedName>
</protein>
<name>A0ABY0V649_9ACTO</name>
<gene>
    <name evidence="2" type="ORF">SAMN04489714_0606</name>
</gene>
<keyword evidence="3" id="KW-1185">Reference proteome</keyword>
<reference evidence="2 3" key="1">
    <citation type="submission" date="2016-10" db="EMBL/GenBank/DDBJ databases">
        <authorList>
            <person name="Varghese N."/>
            <person name="Submissions S."/>
        </authorList>
    </citation>
    <scope>NUCLEOTIDE SEQUENCE [LARGE SCALE GENOMIC DNA]</scope>
    <source>
        <strain evidence="2 3">DSM 9169</strain>
    </source>
</reference>
<dbReference type="Proteomes" id="UP000198976">
    <property type="component" value="Chromosome I"/>
</dbReference>
<evidence type="ECO:0000313" key="2">
    <source>
        <dbReference type="EMBL" id="SDT89048.1"/>
    </source>
</evidence>
<dbReference type="Pfam" id="PF20058">
    <property type="entry name" value="DUF6457"/>
    <property type="match status" value="1"/>
</dbReference>
<sequence>MADAAKSPEMAAWLKDVAESLKIEDNPLPGAQEALLDMTSSVAHGPSRPGAPLTNFLVGYAAGKLGVDAAEAARAVAEQADTWQMK</sequence>
<organism evidence="2 3">
    <name type="scientific">Schaalia radingae</name>
    <dbReference type="NCBI Taxonomy" id="131110"/>
    <lineage>
        <taxon>Bacteria</taxon>
        <taxon>Bacillati</taxon>
        <taxon>Actinomycetota</taxon>
        <taxon>Actinomycetes</taxon>
        <taxon>Actinomycetales</taxon>
        <taxon>Actinomycetaceae</taxon>
        <taxon>Schaalia</taxon>
    </lineage>
</organism>
<evidence type="ECO:0000259" key="1">
    <source>
        <dbReference type="Pfam" id="PF20058"/>
    </source>
</evidence>
<dbReference type="RefSeq" id="WP_058236302.1">
    <property type="nucleotide sequence ID" value="NZ_LT629792.1"/>
</dbReference>